<keyword evidence="2" id="KW-1185">Reference proteome</keyword>
<evidence type="ECO:0000313" key="2">
    <source>
        <dbReference type="Proteomes" id="UP000265618"/>
    </source>
</evidence>
<evidence type="ECO:0000313" key="1">
    <source>
        <dbReference type="EMBL" id="GIQ90964.1"/>
    </source>
</evidence>
<sequence>IYTPTTVTACWQRGWCQGGQLDMDTLAPVRREEKFAKEILGEPSSAVLSPEQMETRHKKKWIKADMASPLKALLKGPDTVMPGLIVFYIVPTDASGKAFLKGTDL</sequence>
<gene>
    <name evidence="1" type="ORF">KIPB_013979</name>
</gene>
<organism evidence="1 2">
    <name type="scientific">Kipferlia bialata</name>
    <dbReference type="NCBI Taxonomy" id="797122"/>
    <lineage>
        <taxon>Eukaryota</taxon>
        <taxon>Metamonada</taxon>
        <taxon>Carpediemonas-like organisms</taxon>
        <taxon>Kipferlia</taxon>
    </lineage>
</organism>
<accession>A0A9K3DBQ7</accession>
<dbReference type="Proteomes" id="UP000265618">
    <property type="component" value="Unassembled WGS sequence"/>
</dbReference>
<reference evidence="1 2" key="1">
    <citation type="journal article" date="2018" name="PLoS ONE">
        <title>The draft genome of Kipferlia bialata reveals reductive genome evolution in fornicate parasites.</title>
        <authorList>
            <person name="Tanifuji G."/>
            <person name="Takabayashi S."/>
            <person name="Kume K."/>
            <person name="Takagi M."/>
            <person name="Nakayama T."/>
            <person name="Kamikawa R."/>
            <person name="Inagaki Y."/>
            <person name="Hashimoto T."/>
        </authorList>
    </citation>
    <scope>NUCLEOTIDE SEQUENCE [LARGE SCALE GENOMIC DNA]</scope>
    <source>
        <strain evidence="1">NY0173</strain>
    </source>
</reference>
<feature type="non-terminal residue" evidence="1">
    <location>
        <position position="1"/>
    </location>
</feature>
<name>A0A9K3DBQ7_9EUKA</name>
<protein>
    <submittedName>
        <fullName evidence="1">Uncharacterized protein</fullName>
    </submittedName>
</protein>
<proteinExistence type="predicted"/>
<dbReference type="AlphaFoldDB" id="A0A9K3DBQ7"/>
<dbReference type="EMBL" id="BDIP01006938">
    <property type="protein sequence ID" value="GIQ90964.1"/>
    <property type="molecule type" value="Genomic_DNA"/>
</dbReference>
<comment type="caution">
    <text evidence="1">The sequence shown here is derived from an EMBL/GenBank/DDBJ whole genome shotgun (WGS) entry which is preliminary data.</text>
</comment>